<accession>A0A3E4TP91</accession>
<dbReference type="Proteomes" id="UP000261257">
    <property type="component" value="Unassembled WGS sequence"/>
</dbReference>
<dbReference type="PROSITE" id="PS50928">
    <property type="entry name" value="ABC_TM1"/>
    <property type="match status" value="1"/>
</dbReference>
<evidence type="ECO:0000313" key="10">
    <source>
        <dbReference type="Proteomes" id="UP000261257"/>
    </source>
</evidence>
<dbReference type="PANTHER" id="PTHR43744">
    <property type="entry name" value="ABC TRANSPORTER PERMEASE PROTEIN MG189-RELATED-RELATED"/>
    <property type="match status" value="1"/>
</dbReference>
<gene>
    <name evidence="9" type="ORF">DXC39_31240</name>
</gene>
<feature type="transmembrane region" description="Helical" evidence="7">
    <location>
        <begin position="74"/>
        <end position="95"/>
    </location>
</feature>
<dbReference type="AlphaFoldDB" id="A0A3E4TP91"/>
<dbReference type="EMBL" id="QSSQ01000061">
    <property type="protein sequence ID" value="RGL92975.1"/>
    <property type="molecule type" value="Genomic_DNA"/>
</dbReference>
<feature type="domain" description="ABC transmembrane type-1" evidence="8">
    <location>
        <begin position="70"/>
        <end position="259"/>
    </location>
</feature>
<dbReference type="GO" id="GO:0055085">
    <property type="term" value="P:transmembrane transport"/>
    <property type="evidence" value="ECO:0007669"/>
    <property type="project" value="InterPro"/>
</dbReference>
<feature type="transmembrane region" description="Helical" evidence="7">
    <location>
        <begin position="12"/>
        <end position="30"/>
    </location>
</feature>
<keyword evidence="2 7" id="KW-0813">Transport</keyword>
<dbReference type="InterPro" id="IPR035906">
    <property type="entry name" value="MetI-like_sf"/>
</dbReference>
<evidence type="ECO:0000256" key="7">
    <source>
        <dbReference type="RuleBase" id="RU363032"/>
    </source>
</evidence>
<evidence type="ECO:0000256" key="3">
    <source>
        <dbReference type="ARBA" id="ARBA00022475"/>
    </source>
</evidence>
<dbReference type="CDD" id="cd06261">
    <property type="entry name" value="TM_PBP2"/>
    <property type="match status" value="1"/>
</dbReference>
<keyword evidence="3" id="KW-1003">Cell membrane</keyword>
<name>A0A3E4TP91_9FIRM</name>
<dbReference type="SUPFAM" id="SSF161098">
    <property type="entry name" value="MetI-like"/>
    <property type="match status" value="1"/>
</dbReference>
<keyword evidence="6 7" id="KW-0472">Membrane</keyword>
<evidence type="ECO:0000313" key="9">
    <source>
        <dbReference type="EMBL" id="RGL92975.1"/>
    </source>
</evidence>
<feature type="transmembrane region" description="Helical" evidence="7">
    <location>
        <begin position="238"/>
        <end position="259"/>
    </location>
</feature>
<feature type="transmembrane region" description="Helical" evidence="7">
    <location>
        <begin position="107"/>
        <end position="126"/>
    </location>
</feature>
<protein>
    <submittedName>
        <fullName evidence="9">Carbohydrate ABC transporter permease</fullName>
    </submittedName>
</protein>
<keyword evidence="4 7" id="KW-0812">Transmembrane</keyword>
<reference evidence="9 10" key="1">
    <citation type="submission" date="2018-08" db="EMBL/GenBank/DDBJ databases">
        <title>A genome reference for cultivated species of the human gut microbiota.</title>
        <authorList>
            <person name="Zou Y."/>
            <person name="Xue W."/>
            <person name="Luo G."/>
        </authorList>
    </citation>
    <scope>NUCLEOTIDE SEQUENCE [LARGE SCALE GENOMIC DNA]</scope>
    <source>
        <strain evidence="9 10">TF05-11AC</strain>
    </source>
</reference>
<keyword evidence="5 7" id="KW-1133">Transmembrane helix</keyword>
<dbReference type="GO" id="GO:0005886">
    <property type="term" value="C:plasma membrane"/>
    <property type="evidence" value="ECO:0007669"/>
    <property type="project" value="UniProtKB-SubCell"/>
</dbReference>
<dbReference type="RefSeq" id="WP_117634853.1">
    <property type="nucleotide sequence ID" value="NZ_QRQF01000056.1"/>
</dbReference>
<proteinExistence type="inferred from homology"/>
<evidence type="ECO:0000256" key="1">
    <source>
        <dbReference type="ARBA" id="ARBA00004651"/>
    </source>
</evidence>
<sequence>MIQSKKWQVPFYVLMSALSLTMIFPFLWMVSTSFKFDTQVFTVPVEWIPDPVNLSNYTQVWVEEPFLLYYKNTVVVAVFATAGQVIISAMAAYAFSSIEFKGKNILFSLYLATMMVPWHTIMIPQYQIISRLGLTDTHAALILGQLASAFGIFLLRQFFLTVPGELMEAARIDGAGEGYIFAKVMLPLAKPALSTLIIFTFVQVWNDYTAPLIYLNTKEKYTIQLGLTFFQSEHTMQYTVIMAGTVCALIPIIITYLIFEKQITNGMVHSGLKG</sequence>
<evidence type="ECO:0000256" key="2">
    <source>
        <dbReference type="ARBA" id="ARBA00022448"/>
    </source>
</evidence>
<feature type="transmembrane region" description="Helical" evidence="7">
    <location>
        <begin position="138"/>
        <end position="159"/>
    </location>
</feature>
<dbReference type="PANTHER" id="PTHR43744:SF12">
    <property type="entry name" value="ABC TRANSPORTER PERMEASE PROTEIN MG189-RELATED"/>
    <property type="match status" value="1"/>
</dbReference>
<evidence type="ECO:0000256" key="6">
    <source>
        <dbReference type="ARBA" id="ARBA00023136"/>
    </source>
</evidence>
<dbReference type="Gene3D" id="1.10.3720.10">
    <property type="entry name" value="MetI-like"/>
    <property type="match status" value="1"/>
</dbReference>
<evidence type="ECO:0000256" key="5">
    <source>
        <dbReference type="ARBA" id="ARBA00022989"/>
    </source>
</evidence>
<evidence type="ECO:0000256" key="4">
    <source>
        <dbReference type="ARBA" id="ARBA00022692"/>
    </source>
</evidence>
<comment type="caution">
    <text evidence="9">The sequence shown here is derived from an EMBL/GenBank/DDBJ whole genome shotgun (WGS) entry which is preliminary data.</text>
</comment>
<dbReference type="InterPro" id="IPR000515">
    <property type="entry name" value="MetI-like"/>
</dbReference>
<organism evidence="9 10">
    <name type="scientific">Hungatella hathewayi</name>
    <dbReference type="NCBI Taxonomy" id="154046"/>
    <lineage>
        <taxon>Bacteria</taxon>
        <taxon>Bacillati</taxon>
        <taxon>Bacillota</taxon>
        <taxon>Clostridia</taxon>
        <taxon>Lachnospirales</taxon>
        <taxon>Lachnospiraceae</taxon>
        <taxon>Hungatella</taxon>
    </lineage>
</organism>
<evidence type="ECO:0000259" key="8">
    <source>
        <dbReference type="PROSITE" id="PS50928"/>
    </source>
</evidence>
<comment type="subcellular location">
    <subcellularLocation>
        <location evidence="1 7">Cell membrane</location>
        <topology evidence="1 7">Multi-pass membrane protein</topology>
    </subcellularLocation>
</comment>
<feature type="transmembrane region" description="Helical" evidence="7">
    <location>
        <begin position="180"/>
        <end position="205"/>
    </location>
</feature>
<comment type="similarity">
    <text evidence="7">Belongs to the binding-protein-dependent transport system permease family.</text>
</comment>
<dbReference type="Pfam" id="PF00528">
    <property type="entry name" value="BPD_transp_1"/>
    <property type="match status" value="1"/>
</dbReference>